<dbReference type="GO" id="GO:0016579">
    <property type="term" value="P:protein deubiquitination"/>
    <property type="evidence" value="ECO:0007669"/>
    <property type="project" value="InterPro"/>
</dbReference>
<dbReference type="AlphaFoldDB" id="Q6CMG8"/>
<evidence type="ECO:0000313" key="10">
    <source>
        <dbReference type="Proteomes" id="UP000000598"/>
    </source>
</evidence>
<dbReference type="FunFam" id="3.90.70.10:FF:000131">
    <property type="entry name" value="Ubiquitin carboxyl-terminal hydrolase"/>
    <property type="match status" value="1"/>
</dbReference>
<dbReference type="eggNOG" id="KOG1864">
    <property type="taxonomic scope" value="Eukaryota"/>
</dbReference>
<protein>
    <recommendedName>
        <fullName evidence="6">Ubiquitin carboxyl-terminal hydrolase</fullName>
        <ecNumber evidence="6">3.4.19.12</ecNumber>
    </recommendedName>
</protein>
<proteinExistence type="inferred from homology"/>
<dbReference type="KEGG" id="kla:KLLA0_E20351g"/>
<evidence type="ECO:0000256" key="2">
    <source>
        <dbReference type="ARBA" id="ARBA00009085"/>
    </source>
</evidence>
<dbReference type="STRING" id="284590.Q6CMG8"/>
<evidence type="ECO:0000256" key="7">
    <source>
        <dbReference type="SAM" id="MobiDB-lite"/>
    </source>
</evidence>
<accession>Q6CMG8</accession>
<dbReference type="RefSeq" id="XP_454871.1">
    <property type="nucleotide sequence ID" value="XM_454871.1"/>
</dbReference>
<dbReference type="GO" id="GO:0005829">
    <property type="term" value="C:cytosol"/>
    <property type="evidence" value="ECO:0007669"/>
    <property type="project" value="TreeGrafter"/>
</dbReference>
<feature type="region of interest" description="Disordered" evidence="7">
    <location>
        <begin position="172"/>
        <end position="261"/>
    </location>
</feature>
<dbReference type="InterPro" id="IPR001394">
    <property type="entry name" value="Peptidase_C19_UCH"/>
</dbReference>
<feature type="region of interest" description="Disordered" evidence="7">
    <location>
        <begin position="1"/>
        <end position="81"/>
    </location>
</feature>
<dbReference type="GO" id="GO:0006508">
    <property type="term" value="P:proteolysis"/>
    <property type="evidence" value="ECO:0007669"/>
    <property type="project" value="UniProtKB-KW"/>
</dbReference>
<dbReference type="GO" id="GO:0004843">
    <property type="term" value="F:cysteine-type deubiquitinase activity"/>
    <property type="evidence" value="ECO:0007669"/>
    <property type="project" value="UniProtKB-UniRule"/>
</dbReference>
<keyword evidence="6" id="KW-0833">Ubl conjugation pathway</keyword>
<sequence>MSSLKKWLGFQQSSTRKTSSSDKRSSSSSSAELATATPPIIIEPTRNHNGSSLVHNDDSERNTEPIAITNGSHDSTSDISHDPLHTEVFEYMPSYTIPNTITADLPFGSGSTKVFGYENFGNTCYCNSVLQCLYNLTEFRTEILKYPSRDGLLRRRRKSSVVGVKPRVFTEASFTSQPQPAQHTNKHVNGSGCSPGGHNPAANTDGISSAENSRRGSLKFFKNSSDANTNNALPPSSPGSSQAKPPPRPVHTVVMPSDPISEKLHENYTKIIVGRTQGTSFQSGNPEVQCSANSLPPSSSSSSSPNALAVPQPVPHSNSHLKAPSIEQRKKAALVNGPVVNVDTSLADYLPKGTKPTLYSGLKDIFECIAENESAIGVVSPSNFVNILKQENILFSSSMHQDAHEFLNYLLNELSDTLKRDMELDTDKLESKPTFIEDLFKGSLCNSTKCFTCDTITARDEPFLDFPIEIQEDEEIKIQDILNNYKHRELLTGANKFYCDKCCGLQEAERTVGLKSLPKTLAIHLKRFKYSEARNCNAKLFNRIHYPLDLRVCSSFDSAVCKDYELNGIVIHMGGGPHHGHYVAICKNDLFGWLLFDDETVESINEETVLKFIGDANELTTAYVLIYKESSVSSIDSSSFEKNIEQLLKEDEMYRRRYSIATNESVLEGVPEEGNNEDSRRHKTKSKLFSFKRNAKA</sequence>
<keyword evidence="3 6" id="KW-0645">Protease</keyword>
<dbReference type="InterPro" id="IPR018200">
    <property type="entry name" value="USP_CS"/>
</dbReference>
<feature type="compositionally biased region" description="Polar residues" evidence="7">
    <location>
        <begin position="278"/>
        <end position="290"/>
    </location>
</feature>
<evidence type="ECO:0000256" key="6">
    <source>
        <dbReference type="RuleBase" id="RU366025"/>
    </source>
</evidence>
<dbReference type="OMA" id="PMHGHYV"/>
<dbReference type="Gene3D" id="3.90.70.10">
    <property type="entry name" value="Cysteine proteinases"/>
    <property type="match status" value="2"/>
</dbReference>
<feature type="region of interest" description="Disordered" evidence="7">
    <location>
        <begin position="278"/>
        <end position="319"/>
    </location>
</feature>
<keyword evidence="10" id="KW-1185">Reference proteome</keyword>
<dbReference type="GeneID" id="2894672"/>
<dbReference type="PROSITE" id="PS00972">
    <property type="entry name" value="USP_1"/>
    <property type="match status" value="1"/>
</dbReference>
<dbReference type="PaxDb" id="284590-Q6CMG8"/>
<evidence type="ECO:0000256" key="5">
    <source>
        <dbReference type="ARBA" id="ARBA00022807"/>
    </source>
</evidence>
<dbReference type="PANTHER" id="PTHR24006">
    <property type="entry name" value="UBIQUITIN CARBOXYL-TERMINAL HYDROLASE"/>
    <property type="match status" value="1"/>
</dbReference>
<evidence type="ECO:0000256" key="4">
    <source>
        <dbReference type="ARBA" id="ARBA00022801"/>
    </source>
</evidence>
<feature type="compositionally biased region" description="Polar residues" evidence="7">
    <location>
        <begin position="172"/>
        <end position="192"/>
    </location>
</feature>
<keyword evidence="5 6" id="KW-0788">Thiol protease</keyword>
<dbReference type="GO" id="GO:0005634">
    <property type="term" value="C:nucleus"/>
    <property type="evidence" value="ECO:0007669"/>
    <property type="project" value="TreeGrafter"/>
</dbReference>
<feature type="compositionally biased region" description="Polar residues" evidence="7">
    <location>
        <begin position="222"/>
        <end position="243"/>
    </location>
</feature>
<dbReference type="InParanoid" id="Q6CMG8"/>
<dbReference type="FunCoup" id="Q6CMG8">
    <property type="interactions" value="436"/>
</dbReference>
<dbReference type="PANTHER" id="PTHR24006:SF733">
    <property type="entry name" value="RE52890P"/>
    <property type="match status" value="1"/>
</dbReference>
<feature type="compositionally biased region" description="Low complexity" evidence="7">
    <location>
        <begin position="291"/>
        <end position="309"/>
    </location>
</feature>
<evidence type="ECO:0000259" key="8">
    <source>
        <dbReference type="PROSITE" id="PS50235"/>
    </source>
</evidence>
<dbReference type="PROSITE" id="PS00973">
    <property type="entry name" value="USP_2"/>
    <property type="match status" value="1"/>
</dbReference>
<evidence type="ECO:0000256" key="1">
    <source>
        <dbReference type="ARBA" id="ARBA00000707"/>
    </source>
</evidence>
<comment type="similarity">
    <text evidence="2 6">Belongs to the peptidase C19 family.</text>
</comment>
<dbReference type="EC" id="3.4.19.12" evidence="6"/>
<feature type="domain" description="USP" evidence="8">
    <location>
        <begin position="115"/>
        <end position="630"/>
    </location>
</feature>
<dbReference type="InterPro" id="IPR028889">
    <property type="entry name" value="USP"/>
</dbReference>
<dbReference type="HOGENOM" id="CLU_008279_12_1_1"/>
<evidence type="ECO:0000256" key="3">
    <source>
        <dbReference type="ARBA" id="ARBA00022670"/>
    </source>
</evidence>
<dbReference type="PROSITE" id="PS50235">
    <property type="entry name" value="USP_3"/>
    <property type="match status" value="1"/>
</dbReference>
<dbReference type="EMBL" id="CR382125">
    <property type="protein sequence ID" value="CAG99958.1"/>
    <property type="molecule type" value="Genomic_DNA"/>
</dbReference>
<gene>
    <name evidence="9" type="ORF">KLLA0_E20351g</name>
</gene>
<name>Q6CMG8_KLULA</name>
<keyword evidence="4 6" id="KW-0378">Hydrolase</keyword>
<feature type="region of interest" description="Disordered" evidence="7">
    <location>
        <begin position="665"/>
        <end position="697"/>
    </location>
</feature>
<reference evidence="9 10" key="1">
    <citation type="journal article" date="2004" name="Nature">
        <title>Genome evolution in yeasts.</title>
        <authorList>
            <consortium name="Genolevures"/>
            <person name="Dujon B."/>
            <person name="Sherman D."/>
            <person name="Fischer G."/>
            <person name="Durrens P."/>
            <person name="Casaregola S."/>
            <person name="Lafontaine I."/>
            <person name="de Montigny J."/>
            <person name="Marck C."/>
            <person name="Neuveglise C."/>
            <person name="Talla E."/>
            <person name="Goffard N."/>
            <person name="Frangeul L."/>
            <person name="Aigle M."/>
            <person name="Anthouard V."/>
            <person name="Babour A."/>
            <person name="Barbe V."/>
            <person name="Barnay S."/>
            <person name="Blanchin S."/>
            <person name="Beckerich J.M."/>
            <person name="Beyne E."/>
            <person name="Bleykasten C."/>
            <person name="Boisrame A."/>
            <person name="Boyer J."/>
            <person name="Cattolico L."/>
            <person name="Confanioleri F."/>
            <person name="de Daruvar A."/>
            <person name="Despons L."/>
            <person name="Fabre E."/>
            <person name="Fairhead C."/>
            <person name="Ferry-Dumazet H."/>
            <person name="Groppi A."/>
            <person name="Hantraye F."/>
            <person name="Hennequin C."/>
            <person name="Jauniaux N."/>
            <person name="Joyet P."/>
            <person name="Kachouri R."/>
            <person name="Kerrest A."/>
            <person name="Koszul R."/>
            <person name="Lemaire M."/>
            <person name="Lesur I."/>
            <person name="Ma L."/>
            <person name="Muller H."/>
            <person name="Nicaud J.M."/>
            <person name="Nikolski M."/>
            <person name="Oztas S."/>
            <person name="Ozier-Kalogeropoulos O."/>
            <person name="Pellenz S."/>
            <person name="Potier S."/>
            <person name="Richard G.F."/>
            <person name="Straub M.L."/>
            <person name="Suleau A."/>
            <person name="Swennene D."/>
            <person name="Tekaia F."/>
            <person name="Wesolowski-Louvel M."/>
            <person name="Westhof E."/>
            <person name="Wirth B."/>
            <person name="Zeniou-Meyer M."/>
            <person name="Zivanovic I."/>
            <person name="Bolotin-Fukuhara M."/>
            <person name="Thierry A."/>
            <person name="Bouchier C."/>
            <person name="Caudron B."/>
            <person name="Scarpelli C."/>
            <person name="Gaillardin C."/>
            <person name="Weissenbach J."/>
            <person name="Wincker P."/>
            <person name="Souciet J.L."/>
        </authorList>
    </citation>
    <scope>NUCLEOTIDE SEQUENCE [LARGE SCALE GENOMIC DNA]</scope>
    <source>
        <strain evidence="10">ATCC 8585 / CBS 2359 / DSM 70799 / NBRC 1267 / NRRL Y-1140 / WM37</strain>
    </source>
</reference>
<feature type="compositionally biased region" description="Polar residues" evidence="7">
    <location>
        <begin position="201"/>
        <end position="211"/>
    </location>
</feature>
<evidence type="ECO:0000313" key="9">
    <source>
        <dbReference type="EMBL" id="CAG99958.1"/>
    </source>
</evidence>
<dbReference type="Pfam" id="PF00443">
    <property type="entry name" value="UCH"/>
    <property type="match status" value="1"/>
</dbReference>
<dbReference type="InterPro" id="IPR038765">
    <property type="entry name" value="Papain-like_cys_pep_sf"/>
</dbReference>
<dbReference type="SUPFAM" id="SSF54001">
    <property type="entry name" value="Cysteine proteinases"/>
    <property type="match status" value="1"/>
</dbReference>
<comment type="catalytic activity">
    <reaction evidence="1 6">
        <text>Thiol-dependent hydrolysis of ester, thioester, amide, peptide and isopeptide bonds formed by the C-terminal Gly of ubiquitin (a 76-residue protein attached to proteins as an intracellular targeting signal).</text>
        <dbReference type="EC" id="3.4.19.12"/>
    </reaction>
</comment>
<organism evidence="9 10">
    <name type="scientific">Kluyveromyces lactis (strain ATCC 8585 / CBS 2359 / DSM 70799 / NBRC 1267 / NRRL Y-1140 / WM37)</name>
    <name type="common">Yeast</name>
    <name type="synonym">Candida sphaerica</name>
    <dbReference type="NCBI Taxonomy" id="284590"/>
    <lineage>
        <taxon>Eukaryota</taxon>
        <taxon>Fungi</taxon>
        <taxon>Dikarya</taxon>
        <taxon>Ascomycota</taxon>
        <taxon>Saccharomycotina</taxon>
        <taxon>Saccharomycetes</taxon>
        <taxon>Saccharomycetales</taxon>
        <taxon>Saccharomycetaceae</taxon>
        <taxon>Kluyveromyces</taxon>
    </lineage>
</organism>
<dbReference type="Proteomes" id="UP000000598">
    <property type="component" value="Chromosome E"/>
</dbReference>
<dbReference type="InterPro" id="IPR050164">
    <property type="entry name" value="Peptidase_C19"/>
</dbReference>